<organism evidence="5 6">
    <name type="scientific">Kaustia mangrovi</name>
    <dbReference type="NCBI Taxonomy" id="2593653"/>
    <lineage>
        <taxon>Bacteria</taxon>
        <taxon>Pseudomonadati</taxon>
        <taxon>Pseudomonadota</taxon>
        <taxon>Alphaproteobacteria</taxon>
        <taxon>Hyphomicrobiales</taxon>
        <taxon>Parvibaculaceae</taxon>
        <taxon>Kaustia</taxon>
    </lineage>
</organism>
<dbReference type="InterPro" id="IPR018389">
    <property type="entry name" value="DctP_fam"/>
</dbReference>
<dbReference type="RefSeq" id="WP_213160992.1">
    <property type="nucleotide sequence ID" value="NZ_CP058214.1"/>
</dbReference>
<evidence type="ECO:0000313" key="5">
    <source>
        <dbReference type="EMBL" id="QPC43629.1"/>
    </source>
</evidence>
<dbReference type="InterPro" id="IPR038404">
    <property type="entry name" value="TRAP_DctP_sf"/>
</dbReference>
<dbReference type="Gene3D" id="3.40.190.170">
    <property type="entry name" value="Bacterial extracellular solute-binding protein, family 7"/>
    <property type="match status" value="1"/>
</dbReference>
<dbReference type="KEGG" id="kmn:HW532_13590"/>
<dbReference type="Pfam" id="PF03480">
    <property type="entry name" value="DctP"/>
    <property type="match status" value="1"/>
</dbReference>
<dbReference type="GO" id="GO:0055085">
    <property type="term" value="P:transmembrane transport"/>
    <property type="evidence" value="ECO:0007669"/>
    <property type="project" value="InterPro"/>
</dbReference>
<dbReference type="PANTHER" id="PTHR33376">
    <property type="match status" value="1"/>
</dbReference>
<name>A0A7S8C583_9HYPH</name>
<dbReference type="CDD" id="cd13680">
    <property type="entry name" value="PBP2_TRAP_SBP_like_4"/>
    <property type="match status" value="1"/>
</dbReference>
<dbReference type="Proteomes" id="UP000593594">
    <property type="component" value="Chromosome"/>
</dbReference>
<keyword evidence="2" id="KW-0813">Transport</keyword>
<dbReference type="EMBL" id="CP058214">
    <property type="protein sequence ID" value="QPC43629.1"/>
    <property type="molecule type" value="Genomic_DNA"/>
</dbReference>
<gene>
    <name evidence="5" type="primary">dctP</name>
    <name evidence="5" type="ORF">HW532_13590</name>
</gene>
<evidence type="ECO:0000256" key="3">
    <source>
        <dbReference type="ARBA" id="ARBA00022729"/>
    </source>
</evidence>
<comment type="similarity">
    <text evidence="1">Belongs to the bacterial solute-binding protein 7 family.</text>
</comment>
<dbReference type="NCBIfam" id="NF037995">
    <property type="entry name" value="TRAP_S1"/>
    <property type="match status" value="1"/>
</dbReference>
<keyword evidence="6" id="KW-1185">Reference proteome</keyword>
<evidence type="ECO:0000256" key="2">
    <source>
        <dbReference type="ARBA" id="ARBA00022448"/>
    </source>
</evidence>
<evidence type="ECO:0000256" key="1">
    <source>
        <dbReference type="ARBA" id="ARBA00009023"/>
    </source>
</evidence>
<feature type="signal peptide" evidence="4">
    <location>
        <begin position="1"/>
        <end position="23"/>
    </location>
</feature>
<sequence length="334" mass="36117">MKLVTRALGALALAAILTLPAEAAETTLRITLQLPLKSHLGQNLLLFKDKVETASNGDIEVQIFDSAQLYKDKEVPQAVGSGAIEMGVASLTRYVGDIPAVDIFYMPFLFNTEELVREATAPDSPVRKPLDEAIMGTGARVLWWQAYGSVILLSNGGAIKTPADMKDKKVRVFGKTLGKWVEAAGGVPTLISGSEQYLAYQRGTVDIGMTGMSGVKSRRLWEVMDTVTVTNNADIEFIVVVNEEFWQSLPEAHREIIATAAREAEIAVRDAMAEIEADAYKDAEANGMTVYKLTPEEVEAWKAAAQPVFDSYLSDAGALGKEVYEAAQGLGKGN</sequence>
<feature type="chain" id="PRO_5033001802" evidence="4">
    <location>
        <begin position="24"/>
        <end position="334"/>
    </location>
</feature>
<evidence type="ECO:0000256" key="4">
    <source>
        <dbReference type="SAM" id="SignalP"/>
    </source>
</evidence>
<proteinExistence type="inferred from homology"/>
<reference evidence="5 6" key="1">
    <citation type="submission" date="2020-06" db="EMBL/GenBank/DDBJ databases">
        <title>Genome sequence of 2 isolates from Red Sea Mangroves.</title>
        <authorList>
            <person name="Sefrji F."/>
            <person name="Michoud G."/>
            <person name="Merlino G."/>
            <person name="Daffonchio D."/>
        </authorList>
    </citation>
    <scope>NUCLEOTIDE SEQUENCE [LARGE SCALE GENOMIC DNA]</scope>
    <source>
        <strain evidence="5 6">R1DC25</strain>
    </source>
</reference>
<keyword evidence="3 4" id="KW-0732">Signal</keyword>
<protein>
    <submittedName>
        <fullName evidence="5">TRAP transporter substrate-binding protein DctP</fullName>
    </submittedName>
</protein>
<dbReference type="PANTHER" id="PTHR33376:SF7">
    <property type="entry name" value="C4-DICARBOXYLATE-BINDING PROTEIN DCTB"/>
    <property type="match status" value="1"/>
</dbReference>
<accession>A0A7S8C583</accession>
<evidence type="ECO:0000313" key="6">
    <source>
        <dbReference type="Proteomes" id="UP000593594"/>
    </source>
</evidence>
<dbReference type="AlphaFoldDB" id="A0A7S8C583"/>